<keyword evidence="4" id="KW-0560">Oxidoreductase</keyword>
<dbReference type="InterPro" id="IPR016163">
    <property type="entry name" value="Ald_DH_C"/>
</dbReference>
<protein>
    <submittedName>
        <fullName evidence="6">NADP-dependent succinic semialdehyde dehydrogenase</fullName>
    </submittedName>
</protein>
<dbReference type="GO" id="GO:0006099">
    <property type="term" value="P:tricarboxylic acid cycle"/>
    <property type="evidence" value="ECO:0007669"/>
    <property type="project" value="UniProtKB-KW"/>
</dbReference>
<evidence type="ECO:0000256" key="2">
    <source>
        <dbReference type="ARBA" id="ARBA00022532"/>
    </source>
</evidence>
<dbReference type="InterPro" id="IPR016162">
    <property type="entry name" value="Ald_DH_N"/>
</dbReference>
<keyword evidence="2" id="KW-0816">Tricarboxylic acid cycle</keyword>
<proteinExistence type="inferred from homology"/>
<evidence type="ECO:0000313" key="7">
    <source>
        <dbReference type="Proteomes" id="UP000093795"/>
    </source>
</evidence>
<dbReference type="PANTHER" id="PTHR43217">
    <property type="entry name" value="SUCCINATE SEMIALDEHYDE DEHYDROGENASE [NAD(P)+] SAD"/>
    <property type="match status" value="1"/>
</dbReference>
<keyword evidence="3" id="KW-0521">NADP</keyword>
<dbReference type="GO" id="GO:0004030">
    <property type="term" value="F:aldehyde dehydrogenase [NAD(P)+] activity"/>
    <property type="evidence" value="ECO:0007669"/>
    <property type="project" value="InterPro"/>
</dbReference>
<dbReference type="NCBIfam" id="NF006915">
    <property type="entry name" value="PRK09406.1"/>
    <property type="match status" value="1"/>
</dbReference>
<evidence type="ECO:0000259" key="5">
    <source>
        <dbReference type="Pfam" id="PF00171"/>
    </source>
</evidence>
<name>A0A1A3CFS4_MYCAS</name>
<sequence>MPIATINPATGETVKTFTPATDEEVDAAIARAYERFLDYRHSTTFAQRAEWANATADLLEKEADDVAAMMTQEMGKTLASAKAETLKCAKGFRYYAENAEKLLADEPAEASKVGAKRAYVRYQPLGVVLAIMPWNFPLWQAVRFAAPALMAGNVGILKHASNVPQSALYLADVISRGGFPDGCFQTLLIPSGAIERILRDPRVAAATLTGSEPAGQSVAAICGDEIKPTVLELGGSDPFIVMPSADLDEAVKTAVKARVQNNGQSCIAAKRFIIHADVYDAFVDKFSEQMRALKVGDPTDPDTDVGPLATESGRDEIAKQVEDAAAAGAKIRVGGEKPDGPGWFYPPTVITDITEDMALYKEEVFGPVASVYRAADIDEAIKIANATSFGLGSNAWTNDEAEQERFIDDIEAGQVFINGMTVSFPELGFGGIKRSGYGRELAGLGIREFVNAKTVWVGESEAPDASAGKTVE</sequence>
<dbReference type="Gene3D" id="3.40.309.10">
    <property type="entry name" value="Aldehyde Dehydrogenase, Chain A, domain 2"/>
    <property type="match status" value="1"/>
</dbReference>
<dbReference type="Proteomes" id="UP000093795">
    <property type="component" value="Unassembled WGS sequence"/>
</dbReference>
<reference evidence="6 7" key="1">
    <citation type="submission" date="2016-06" db="EMBL/GenBank/DDBJ databases">
        <authorList>
            <person name="Kjaerup R.B."/>
            <person name="Dalgaard T.S."/>
            <person name="Juul-Madsen H.R."/>
        </authorList>
    </citation>
    <scope>NUCLEOTIDE SEQUENCE [LARGE SCALE GENOMIC DNA]</scope>
    <source>
        <strain evidence="6 7">1081914.2</strain>
    </source>
</reference>
<dbReference type="eggNOG" id="COG1012">
    <property type="taxonomic scope" value="Bacteria"/>
</dbReference>
<dbReference type="EMBL" id="LZKQ01000119">
    <property type="protein sequence ID" value="OBI85237.1"/>
    <property type="molecule type" value="Genomic_DNA"/>
</dbReference>
<dbReference type="CDD" id="cd07100">
    <property type="entry name" value="ALDH_SSADH1_GabD1"/>
    <property type="match status" value="1"/>
</dbReference>
<dbReference type="STRING" id="1790.A5645_01275"/>
<accession>A0A1A3CFS4</accession>
<dbReference type="InterPro" id="IPR044148">
    <property type="entry name" value="ALDH_GabD1-like"/>
</dbReference>
<dbReference type="InterPro" id="IPR016161">
    <property type="entry name" value="Ald_DH/histidinol_DH"/>
</dbReference>
<dbReference type="AlphaFoldDB" id="A0A1A3CFS4"/>
<dbReference type="Gene3D" id="3.40.605.10">
    <property type="entry name" value="Aldehyde Dehydrogenase, Chain A, domain 1"/>
    <property type="match status" value="1"/>
</dbReference>
<dbReference type="FunFam" id="3.40.605.10:FF:000012">
    <property type="entry name" value="NAD-dependent succinate-semialdehyde dehydrogenase"/>
    <property type="match status" value="1"/>
</dbReference>
<evidence type="ECO:0000256" key="4">
    <source>
        <dbReference type="ARBA" id="ARBA00023002"/>
    </source>
</evidence>
<feature type="domain" description="Aldehyde dehydrogenase" evidence="5">
    <location>
        <begin position="3"/>
        <end position="455"/>
    </location>
</feature>
<dbReference type="InterPro" id="IPR047110">
    <property type="entry name" value="GABD/Sad-like"/>
</dbReference>
<dbReference type="RefSeq" id="WP_065120691.1">
    <property type="nucleotide sequence ID" value="NZ_LZKQ01000119.1"/>
</dbReference>
<dbReference type="OrthoDB" id="6882680at2"/>
<dbReference type="FunFam" id="3.40.309.10:FF:000010">
    <property type="entry name" value="Gamma-aminobutyraldehyde dehydrogenase"/>
    <property type="match status" value="1"/>
</dbReference>
<organism evidence="6 7">
    <name type="scientific">Mycobacterium asiaticum</name>
    <dbReference type="NCBI Taxonomy" id="1790"/>
    <lineage>
        <taxon>Bacteria</taxon>
        <taxon>Bacillati</taxon>
        <taxon>Actinomycetota</taxon>
        <taxon>Actinomycetes</taxon>
        <taxon>Mycobacteriales</taxon>
        <taxon>Mycobacteriaceae</taxon>
        <taxon>Mycobacterium</taxon>
    </lineage>
</organism>
<comment type="caution">
    <text evidence="6">The sequence shown here is derived from an EMBL/GenBank/DDBJ whole genome shotgun (WGS) entry which is preliminary data.</text>
</comment>
<dbReference type="GO" id="GO:0004777">
    <property type="term" value="F:succinate-semialdehyde dehydrogenase (NAD+) activity"/>
    <property type="evidence" value="ECO:0007669"/>
    <property type="project" value="TreeGrafter"/>
</dbReference>
<dbReference type="InterPro" id="IPR016160">
    <property type="entry name" value="Ald_DH_CS_CYS"/>
</dbReference>
<evidence type="ECO:0000313" key="6">
    <source>
        <dbReference type="EMBL" id="OBI85237.1"/>
    </source>
</evidence>
<gene>
    <name evidence="6" type="ORF">A9X01_18165</name>
</gene>
<evidence type="ECO:0000256" key="1">
    <source>
        <dbReference type="ARBA" id="ARBA00009986"/>
    </source>
</evidence>
<dbReference type="SUPFAM" id="SSF53720">
    <property type="entry name" value="ALDH-like"/>
    <property type="match status" value="1"/>
</dbReference>
<dbReference type="Pfam" id="PF00171">
    <property type="entry name" value="Aldedh"/>
    <property type="match status" value="1"/>
</dbReference>
<comment type="similarity">
    <text evidence="1">Belongs to the aldehyde dehydrogenase family.</text>
</comment>
<dbReference type="PROSITE" id="PS00070">
    <property type="entry name" value="ALDEHYDE_DEHYDR_CYS"/>
    <property type="match status" value="1"/>
</dbReference>
<evidence type="ECO:0000256" key="3">
    <source>
        <dbReference type="ARBA" id="ARBA00022857"/>
    </source>
</evidence>
<dbReference type="PANTHER" id="PTHR43217:SF1">
    <property type="entry name" value="SUCCINATE SEMIALDEHYDE DEHYDROGENASE [NAD(P)+] SAD"/>
    <property type="match status" value="1"/>
</dbReference>
<dbReference type="InterPro" id="IPR015590">
    <property type="entry name" value="Aldehyde_DH_dom"/>
</dbReference>